<evidence type="ECO:0000256" key="1">
    <source>
        <dbReference type="ARBA" id="ARBA00000213"/>
    </source>
</evidence>
<protein>
    <recommendedName>
        <fullName evidence="3">DNA topoisomerase</fullName>
        <ecNumber evidence="3">5.6.2.1</ecNumber>
    </recommendedName>
</protein>
<dbReference type="GO" id="GO:0006260">
    <property type="term" value="P:DNA replication"/>
    <property type="evidence" value="ECO:0007669"/>
    <property type="project" value="TreeGrafter"/>
</dbReference>
<dbReference type="GO" id="GO:0005694">
    <property type="term" value="C:chromosome"/>
    <property type="evidence" value="ECO:0007669"/>
    <property type="project" value="InterPro"/>
</dbReference>
<dbReference type="OrthoDB" id="47179at2759"/>
<dbReference type="InterPro" id="IPR014727">
    <property type="entry name" value="TopoI_cat_a/b-sub_euk"/>
</dbReference>
<dbReference type="EC" id="5.6.2.1" evidence="3"/>
<keyword evidence="5 7" id="KW-0238">DNA-binding</keyword>
<dbReference type="SMART" id="SM00435">
    <property type="entry name" value="TOPEUc"/>
    <property type="match status" value="1"/>
</dbReference>
<dbReference type="EMBL" id="GHBP01001014">
    <property type="protein sequence ID" value="NDJ92559.1"/>
    <property type="molecule type" value="Transcribed_RNA"/>
</dbReference>
<keyword evidence="6 7" id="KW-0413">Isomerase</keyword>
<dbReference type="InterPro" id="IPR011010">
    <property type="entry name" value="DNA_brk_join_enz"/>
</dbReference>
<dbReference type="InterPro" id="IPR013499">
    <property type="entry name" value="TopoI_euk"/>
</dbReference>
<dbReference type="InterPro" id="IPR001631">
    <property type="entry name" value="TopoI"/>
</dbReference>
<dbReference type="InterPro" id="IPR051062">
    <property type="entry name" value="Topoisomerase_IB"/>
</dbReference>
<dbReference type="Gene3D" id="1.10.132.10">
    <property type="match status" value="1"/>
</dbReference>
<dbReference type="Pfam" id="PF01028">
    <property type="entry name" value="Topoisom_I"/>
    <property type="match status" value="1"/>
</dbReference>
<evidence type="ECO:0000256" key="2">
    <source>
        <dbReference type="ARBA" id="ARBA00006645"/>
    </source>
</evidence>
<dbReference type="PROSITE" id="PS00176">
    <property type="entry name" value="TOPO_IB_1"/>
    <property type="match status" value="1"/>
</dbReference>
<feature type="active site" description="O-(3'-phospho-DNA)-tyrosine intermediate" evidence="7">
    <location>
        <position position="164"/>
    </location>
</feature>
<name>A0A6G3MEZ0_HENSL</name>
<accession>A0A6G3MEZ0</accession>
<evidence type="ECO:0000256" key="5">
    <source>
        <dbReference type="ARBA" id="ARBA00023125"/>
    </source>
</evidence>
<evidence type="ECO:0000256" key="4">
    <source>
        <dbReference type="ARBA" id="ARBA00023029"/>
    </source>
</evidence>
<dbReference type="PROSITE" id="PS52038">
    <property type="entry name" value="TOPO_IB_2"/>
    <property type="match status" value="1"/>
</dbReference>
<evidence type="ECO:0000313" key="10">
    <source>
        <dbReference type="EMBL" id="NDJ92559.1"/>
    </source>
</evidence>
<comment type="catalytic activity">
    <reaction evidence="1 7">
        <text>ATP-independent breakage of single-stranded DNA, followed by passage and rejoining.</text>
        <dbReference type="EC" id="5.6.2.1"/>
    </reaction>
</comment>
<dbReference type="GO" id="GO:0005730">
    <property type="term" value="C:nucleolus"/>
    <property type="evidence" value="ECO:0007669"/>
    <property type="project" value="TreeGrafter"/>
</dbReference>
<dbReference type="InterPro" id="IPR014711">
    <property type="entry name" value="TopoI_cat_a-hlx-sub_euk"/>
</dbReference>
<comment type="similarity">
    <text evidence="2 7">Belongs to the type IB topoisomerase family.</text>
</comment>
<dbReference type="SUPFAM" id="SSF46596">
    <property type="entry name" value="Eukaryotic DNA topoisomerase I, dispensable insert domain"/>
    <property type="match status" value="1"/>
</dbReference>
<feature type="domain" description="DNA topoisomerase I eukaryotic-type" evidence="9">
    <location>
        <begin position="1"/>
        <end position="178"/>
    </location>
</feature>
<dbReference type="GO" id="GO:0003677">
    <property type="term" value="F:DNA binding"/>
    <property type="evidence" value="ECO:0007669"/>
    <property type="project" value="UniProtKB-UniRule"/>
</dbReference>
<sequence>MKDKKPESDLFDRLTTSSLNKYLGKLMEGLTAKFFRTYNASTTLQDQLNKLTEEKSNLHDKLLTYNRANRAVAILCNHQRSIPKTFNKTMENLSERIKSKKKEVKTCKKELKTLKKEKGIPEQKITVKKTKLKRLKDQLHGLKNIITDKEENKQIALGTSKLNYLDPRISVAWLLSCHNLGVVNTMFLLRKFIIKPIEKNFNGQLT</sequence>
<evidence type="ECO:0000256" key="3">
    <source>
        <dbReference type="ARBA" id="ARBA00012891"/>
    </source>
</evidence>
<dbReference type="PANTHER" id="PTHR10290">
    <property type="entry name" value="DNA TOPOISOMERASE I"/>
    <property type="match status" value="1"/>
</dbReference>
<keyword evidence="8" id="KW-0175">Coiled coil</keyword>
<reference evidence="10" key="1">
    <citation type="submission" date="2018-11" db="EMBL/GenBank/DDBJ databases">
        <title>Henneguya salminicola genome and transcriptome.</title>
        <authorList>
            <person name="Yahalomi D."/>
            <person name="Atkinson S.D."/>
            <person name="Neuhof M."/>
            <person name="Chang E.S."/>
            <person name="Philippe H."/>
            <person name="Cartwright P."/>
            <person name="Bartholomew J.L."/>
            <person name="Huchon D."/>
        </authorList>
    </citation>
    <scope>NUCLEOTIDE SEQUENCE</scope>
    <source>
        <strain evidence="10">Hz1</strain>
        <tissue evidence="10">Whole</tissue>
    </source>
</reference>
<keyword evidence="4 7" id="KW-0799">Topoisomerase</keyword>
<dbReference type="SUPFAM" id="SSF56349">
    <property type="entry name" value="DNA breaking-rejoining enzymes"/>
    <property type="match status" value="1"/>
</dbReference>
<evidence type="ECO:0000256" key="8">
    <source>
        <dbReference type="SAM" id="Coils"/>
    </source>
</evidence>
<dbReference type="PRINTS" id="PR00416">
    <property type="entry name" value="EUTPISMRASEI"/>
</dbReference>
<evidence type="ECO:0000256" key="7">
    <source>
        <dbReference type="PROSITE-ProRule" id="PRU01382"/>
    </source>
</evidence>
<organism evidence="10">
    <name type="scientific">Henneguya salminicola</name>
    <name type="common">Myxosporean</name>
    <dbReference type="NCBI Taxonomy" id="69463"/>
    <lineage>
        <taxon>Eukaryota</taxon>
        <taxon>Metazoa</taxon>
        <taxon>Cnidaria</taxon>
        <taxon>Myxozoa</taxon>
        <taxon>Myxosporea</taxon>
        <taxon>Bivalvulida</taxon>
        <taxon>Platysporina</taxon>
        <taxon>Myxobolidae</taxon>
        <taxon>Henneguya</taxon>
    </lineage>
</organism>
<dbReference type="GO" id="GO:0006265">
    <property type="term" value="P:DNA topological change"/>
    <property type="evidence" value="ECO:0007669"/>
    <property type="project" value="UniProtKB-UniRule"/>
</dbReference>
<dbReference type="GO" id="GO:0003917">
    <property type="term" value="F:DNA topoisomerase type I (single strand cut, ATP-independent) activity"/>
    <property type="evidence" value="ECO:0007669"/>
    <property type="project" value="UniProtKB-UniRule"/>
</dbReference>
<dbReference type="GO" id="GO:0007059">
    <property type="term" value="P:chromosome segregation"/>
    <property type="evidence" value="ECO:0007669"/>
    <property type="project" value="TreeGrafter"/>
</dbReference>
<feature type="coiled-coil region" evidence="8">
    <location>
        <begin position="41"/>
        <end position="152"/>
    </location>
</feature>
<dbReference type="AlphaFoldDB" id="A0A6G3MEZ0"/>
<dbReference type="Gene3D" id="3.90.15.10">
    <property type="entry name" value="Topoisomerase I, Chain A, domain 3"/>
    <property type="match status" value="1"/>
</dbReference>
<dbReference type="Pfam" id="PF14370">
    <property type="entry name" value="Topo_C_assoc"/>
    <property type="match status" value="1"/>
</dbReference>
<evidence type="ECO:0000259" key="9">
    <source>
        <dbReference type="SMART" id="SM00435"/>
    </source>
</evidence>
<dbReference type="InterPro" id="IPR013500">
    <property type="entry name" value="TopoI_cat_euk"/>
</dbReference>
<dbReference type="InterPro" id="IPR025834">
    <property type="entry name" value="TopoI_C_dom"/>
</dbReference>
<proteinExistence type="inferred from homology"/>
<dbReference type="PANTHER" id="PTHR10290:SF3">
    <property type="entry name" value="DNA TOPOISOMERASE 1"/>
    <property type="match status" value="1"/>
</dbReference>
<dbReference type="InterPro" id="IPR018521">
    <property type="entry name" value="TopoIB_AS"/>
</dbReference>
<evidence type="ECO:0000256" key="6">
    <source>
        <dbReference type="ARBA" id="ARBA00023235"/>
    </source>
</evidence>